<dbReference type="PANTHER" id="PTHR43537:SF45">
    <property type="entry name" value="GNTR FAMILY REGULATORY PROTEIN"/>
    <property type="match status" value="1"/>
</dbReference>
<reference evidence="5 6" key="1">
    <citation type="submission" date="2019-06" db="EMBL/GenBank/DDBJ databases">
        <title>Sequencing the genomes of 1000 actinobacteria strains.</title>
        <authorList>
            <person name="Klenk H.-P."/>
        </authorList>
    </citation>
    <scope>NUCLEOTIDE SEQUENCE [LARGE SCALE GENOMIC DNA]</scope>
    <source>
        <strain evidence="5 6">DSM 18082</strain>
    </source>
</reference>
<evidence type="ECO:0000256" key="2">
    <source>
        <dbReference type="ARBA" id="ARBA00023125"/>
    </source>
</evidence>
<evidence type="ECO:0000313" key="5">
    <source>
        <dbReference type="EMBL" id="TQL61042.1"/>
    </source>
</evidence>
<evidence type="ECO:0000259" key="4">
    <source>
        <dbReference type="PROSITE" id="PS50949"/>
    </source>
</evidence>
<dbReference type="SUPFAM" id="SSF48008">
    <property type="entry name" value="GntR ligand-binding domain-like"/>
    <property type="match status" value="1"/>
</dbReference>
<evidence type="ECO:0000313" key="6">
    <source>
        <dbReference type="Proteomes" id="UP000319514"/>
    </source>
</evidence>
<dbReference type="InterPro" id="IPR008920">
    <property type="entry name" value="TF_FadR/GntR_C"/>
</dbReference>
<keyword evidence="1" id="KW-0805">Transcription regulation</keyword>
<dbReference type="SUPFAM" id="SSF46785">
    <property type="entry name" value="Winged helix' DNA-binding domain"/>
    <property type="match status" value="1"/>
</dbReference>
<dbReference type="InterPro" id="IPR036388">
    <property type="entry name" value="WH-like_DNA-bd_sf"/>
</dbReference>
<dbReference type="Gene3D" id="1.20.120.530">
    <property type="entry name" value="GntR ligand-binding domain-like"/>
    <property type="match status" value="1"/>
</dbReference>
<keyword evidence="3" id="KW-0804">Transcription</keyword>
<evidence type="ECO:0000256" key="1">
    <source>
        <dbReference type="ARBA" id="ARBA00023015"/>
    </source>
</evidence>
<name>A0A542ZL08_9MICO</name>
<keyword evidence="2" id="KW-0238">DNA-binding</keyword>
<dbReference type="GO" id="GO:0003677">
    <property type="term" value="F:DNA binding"/>
    <property type="evidence" value="ECO:0007669"/>
    <property type="project" value="UniProtKB-KW"/>
</dbReference>
<proteinExistence type="predicted"/>
<dbReference type="EMBL" id="VFOQ01000001">
    <property type="protein sequence ID" value="TQL61042.1"/>
    <property type="molecule type" value="Genomic_DNA"/>
</dbReference>
<dbReference type="Pfam" id="PF00392">
    <property type="entry name" value="GntR"/>
    <property type="match status" value="1"/>
</dbReference>
<dbReference type="SMART" id="SM00895">
    <property type="entry name" value="FCD"/>
    <property type="match status" value="1"/>
</dbReference>
<dbReference type="InterPro" id="IPR011711">
    <property type="entry name" value="GntR_C"/>
</dbReference>
<dbReference type="CDD" id="cd07377">
    <property type="entry name" value="WHTH_GntR"/>
    <property type="match status" value="1"/>
</dbReference>
<dbReference type="SMART" id="SM00345">
    <property type="entry name" value="HTH_GNTR"/>
    <property type="match status" value="1"/>
</dbReference>
<dbReference type="Gene3D" id="1.10.10.10">
    <property type="entry name" value="Winged helix-like DNA-binding domain superfamily/Winged helix DNA-binding domain"/>
    <property type="match status" value="1"/>
</dbReference>
<sequence>MADSAASRAADRLRAAVLEGELRPGQRLDEAGLVTRLQVSRNTLREAFRLLGHEHVVEHRPNRGVFVRRLSLEEARQLYQTRRLLEVGAVREAAVTRGGVPTMDPGSRRAAERRWSMAVTQVEEAAEEGREAARRGDYEAVGTANGRFHLALAALAGNEVLDRTLRTILTEMRLLFVVVADPRSVHGRYVEANARIADLVAAGEVVRAAVALEEYLLGSEAHLLEVYASHFSES</sequence>
<comment type="caution">
    <text evidence="5">The sequence shown here is derived from an EMBL/GenBank/DDBJ whole genome shotgun (WGS) entry which is preliminary data.</text>
</comment>
<dbReference type="PANTHER" id="PTHR43537">
    <property type="entry name" value="TRANSCRIPTIONAL REGULATOR, GNTR FAMILY"/>
    <property type="match status" value="1"/>
</dbReference>
<dbReference type="InterPro" id="IPR036390">
    <property type="entry name" value="WH_DNA-bd_sf"/>
</dbReference>
<dbReference type="OrthoDB" id="5243844at2"/>
<accession>A0A542ZL08</accession>
<organism evidence="5 6">
    <name type="scientific">Oryzihumus leptocrescens</name>
    <dbReference type="NCBI Taxonomy" id="297536"/>
    <lineage>
        <taxon>Bacteria</taxon>
        <taxon>Bacillati</taxon>
        <taxon>Actinomycetota</taxon>
        <taxon>Actinomycetes</taxon>
        <taxon>Micrococcales</taxon>
        <taxon>Intrasporangiaceae</taxon>
        <taxon>Oryzihumus</taxon>
    </lineage>
</organism>
<feature type="domain" description="HTH gntR-type" evidence="4">
    <location>
        <begin position="3"/>
        <end position="70"/>
    </location>
</feature>
<dbReference type="RefSeq" id="WP_141788875.1">
    <property type="nucleotide sequence ID" value="NZ_BAAAKX010000001.1"/>
</dbReference>
<dbReference type="Proteomes" id="UP000319514">
    <property type="component" value="Unassembled WGS sequence"/>
</dbReference>
<protein>
    <submittedName>
        <fullName evidence="5">GntR family transcriptional regulator</fullName>
    </submittedName>
</protein>
<dbReference type="Pfam" id="PF07729">
    <property type="entry name" value="FCD"/>
    <property type="match status" value="1"/>
</dbReference>
<dbReference type="AlphaFoldDB" id="A0A542ZL08"/>
<gene>
    <name evidence="5" type="ORF">FB474_2446</name>
</gene>
<keyword evidence="6" id="KW-1185">Reference proteome</keyword>
<dbReference type="GO" id="GO:0003700">
    <property type="term" value="F:DNA-binding transcription factor activity"/>
    <property type="evidence" value="ECO:0007669"/>
    <property type="project" value="InterPro"/>
</dbReference>
<dbReference type="InterPro" id="IPR000524">
    <property type="entry name" value="Tscrpt_reg_HTH_GntR"/>
</dbReference>
<evidence type="ECO:0000256" key="3">
    <source>
        <dbReference type="ARBA" id="ARBA00023163"/>
    </source>
</evidence>
<dbReference type="PROSITE" id="PS50949">
    <property type="entry name" value="HTH_GNTR"/>
    <property type="match status" value="1"/>
</dbReference>